<organism evidence="1 2">
    <name type="scientific">Aplosporella prunicola CBS 121167</name>
    <dbReference type="NCBI Taxonomy" id="1176127"/>
    <lineage>
        <taxon>Eukaryota</taxon>
        <taxon>Fungi</taxon>
        <taxon>Dikarya</taxon>
        <taxon>Ascomycota</taxon>
        <taxon>Pezizomycotina</taxon>
        <taxon>Dothideomycetes</taxon>
        <taxon>Dothideomycetes incertae sedis</taxon>
        <taxon>Botryosphaeriales</taxon>
        <taxon>Aplosporellaceae</taxon>
        <taxon>Aplosporella</taxon>
    </lineage>
</organism>
<protein>
    <recommendedName>
        <fullName evidence="3">Serine hydrolase FSH domain-containing protein</fullName>
    </recommendedName>
</protein>
<evidence type="ECO:0008006" key="3">
    <source>
        <dbReference type="Google" id="ProtNLM"/>
    </source>
</evidence>
<dbReference type="EMBL" id="ML995474">
    <property type="protein sequence ID" value="KAF2147559.1"/>
    <property type="molecule type" value="Genomic_DNA"/>
</dbReference>
<dbReference type="RefSeq" id="XP_033403267.1">
    <property type="nucleotide sequence ID" value="XM_033542813.1"/>
</dbReference>
<dbReference type="OrthoDB" id="5440at2759"/>
<name>A0A6A6BTV1_9PEZI</name>
<proteinExistence type="predicted"/>
<dbReference type="GeneID" id="54300310"/>
<evidence type="ECO:0000313" key="2">
    <source>
        <dbReference type="Proteomes" id="UP000799438"/>
    </source>
</evidence>
<dbReference type="Proteomes" id="UP000799438">
    <property type="component" value="Unassembled WGS sequence"/>
</dbReference>
<keyword evidence="2" id="KW-1185">Reference proteome</keyword>
<evidence type="ECO:0000313" key="1">
    <source>
        <dbReference type="EMBL" id="KAF2147559.1"/>
    </source>
</evidence>
<sequence>MSSATQTTGFLSFNRRPPTIHILGTDPTIAPQLLAAYRAESFSVHYHGLPSPTPSEKDSKAFKALLKTLPDPLALGEYFAIVAFGAAATLALQVAQKPWNKLAALVAYYPSLLPSPGFKYPSGLPLVLHLAGAQQAGTGGSTRAFWYRGTEPGFAEEDLEEWDEVAAGLAWSRTLAVVRKGFGISSEFEMEDLVEQHNKREFLLLALPC</sequence>
<accession>A0A6A6BTV1</accession>
<gene>
    <name evidence="1" type="ORF">K452DRAFT_304369</name>
</gene>
<reference evidence="1" key="1">
    <citation type="journal article" date="2020" name="Stud. Mycol.">
        <title>101 Dothideomycetes genomes: a test case for predicting lifestyles and emergence of pathogens.</title>
        <authorList>
            <person name="Haridas S."/>
            <person name="Albert R."/>
            <person name="Binder M."/>
            <person name="Bloem J."/>
            <person name="Labutti K."/>
            <person name="Salamov A."/>
            <person name="Andreopoulos B."/>
            <person name="Baker S."/>
            <person name="Barry K."/>
            <person name="Bills G."/>
            <person name="Bluhm B."/>
            <person name="Cannon C."/>
            <person name="Castanera R."/>
            <person name="Culley D."/>
            <person name="Daum C."/>
            <person name="Ezra D."/>
            <person name="Gonzalez J."/>
            <person name="Henrissat B."/>
            <person name="Kuo A."/>
            <person name="Liang C."/>
            <person name="Lipzen A."/>
            <person name="Lutzoni F."/>
            <person name="Magnuson J."/>
            <person name="Mondo S."/>
            <person name="Nolan M."/>
            <person name="Ohm R."/>
            <person name="Pangilinan J."/>
            <person name="Park H.-J."/>
            <person name="Ramirez L."/>
            <person name="Alfaro M."/>
            <person name="Sun H."/>
            <person name="Tritt A."/>
            <person name="Yoshinaga Y."/>
            <person name="Zwiers L.-H."/>
            <person name="Turgeon B."/>
            <person name="Goodwin S."/>
            <person name="Spatafora J."/>
            <person name="Crous P."/>
            <person name="Grigoriev I."/>
        </authorList>
    </citation>
    <scope>NUCLEOTIDE SEQUENCE</scope>
    <source>
        <strain evidence="1">CBS 121167</strain>
    </source>
</reference>
<dbReference type="AlphaFoldDB" id="A0A6A6BTV1"/>